<gene>
    <name evidence="2" type="ORF">B0X71_08235</name>
</gene>
<keyword evidence="3" id="KW-1185">Reference proteome</keyword>
<feature type="compositionally biased region" description="Polar residues" evidence="1">
    <location>
        <begin position="76"/>
        <end position="85"/>
    </location>
</feature>
<dbReference type="KEGG" id="pmar:B0X71_08235"/>
<dbReference type="Proteomes" id="UP000188184">
    <property type="component" value="Chromosome"/>
</dbReference>
<proteinExistence type="predicted"/>
<reference evidence="2 3" key="1">
    <citation type="submission" date="2017-02" db="EMBL/GenBank/DDBJ databases">
        <title>The complete genomic sequence of a novel cold adapted crude oil-degrading bacterium Planococcus qaidamina Y42.</title>
        <authorList>
            <person name="Yang R."/>
        </authorList>
    </citation>
    <scope>NUCLEOTIDE SEQUENCE [LARGE SCALE GENOMIC DNA]</scope>
    <source>
        <strain evidence="2 3">Y42</strain>
    </source>
</reference>
<sequence>MKNTIIQSAFIIITISLSACGQAESPQAENRQEMAEFYIAAFETLLAEDSGLNEGMEYLIIDFEELPAADGGPTGNAATEPQTAEESGEKPGPEVIAEVLVYFEDTYGVETREGDMQTIEQEGMMDEETMTIDGILLTIEDVRFTSKTEAIMEGTKFKGGLGAIGLRMELKERESTWSVEQTEMLWVS</sequence>
<dbReference type="AlphaFoldDB" id="A0A1Q2KY58"/>
<protein>
    <submittedName>
        <fullName evidence="2">Uncharacterized protein</fullName>
    </submittedName>
</protein>
<dbReference type="EMBL" id="CP019640">
    <property type="protein sequence ID" value="AQQ53083.1"/>
    <property type="molecule type" value="Genomic_DNA"/>
</dbReference>
<evidence type="ECO:0000256" key="1">
    <source>
        <dbReference type="SAM" id="MobiDB-lite"/>
    </source>
</evidence>
<evidence type="ECO:0000313" key="3">
    <source>
        <dbReference type="Proteomes" id="UP000188184"/>
    </source>
</evidence>
<dbReference type="OrthoDB" id="2085435at2"/>
<name>A0A1Q2KY58_9BACL</name>
<dbReference type="RefSeq" id="WP_077588965.1">
    <property type="nucleotide sequence ID" value="NZ_CP019640.1"/>
</dbReference>
<dbReference type="PROSITE" id="PS51257">
    <property type="entry name" value="PROKAR_LIPOPROTEIN"/>
    <property type="match status" value="1"/>
</dbReference>
<evidence type="ECO:0000313" key="2">
    <source>
        <dbReference type="EMBL" id="AQQ53083.1"/>
    </source>
</evidence>
<feature type="region of interest" description="Disordered" evidence="1">
    <location>
        <begin position="70"/>
        <end position="91"/>
    </location>
</feature>
<accession>A0A1Q2KY58</accession>
<organism evidence="2 3">
    <name type="scientific">Planococcus lenghuensis</name>
    <dbReference type="NCBI Taxonomy" id="2213202"/>
    <lineage>
        <taxon>Bacteria</taxon>
        <taxon>Bacillati</taxon>
        <taxon>Bacillota</taxon>
        <taxon>Bacilli</taxon>
        <taxon>Bacillales</taxon>
        <taxon>Caryophanaceae</taxon>
        <taxon>Planococcus</taxon>
    </lineage>
</organism>